<dbReference type="OMA" id="TCERCHE"/>
<gene>
    <name evidence="2" type="ORF">GLAREA_08658</name>
</gene>
<dbReference type="HOGENOM" id="CLU_002639_2_12_1"/>
<dbReference type="STRING" id="1116229.S3DFF1"/>
<dbReference type="EMBL" id="KE145352">
    <property type="protein sequence ID" value="EPE36495.1"/>
    <property type="molecule type" value="Genomic_DNA"/>
</dbReference>
<reference evidence="2 3" key="1">
    <citation type="journal article" date="2013" name="BMC Genomics">
        <title>Genomics-driven discovery of the pneumocandin biosynthetic gene cluster in the fungus Glarea lozoyensis.</title>
        <authorList>
            <person name="Chen L."/>
            <person name="Yue Q."/>
            <person name="Zhang X."/>
            <person name="Xiang M."/>
            <person name="Wang C."/>
            <person name="Li S."/>
            <person name="Che Y."/>
            <person name="Ortiz-Lopez F.J."/>
            <person name="Bills G.F."/>
            <person name="Liu X."/>
            <person name="An Z."/>
        </authorList>
    </citation>
    <scope>NUCLEOTIDE SEQUENCE [LARGE SCALE GENOMIC DNA]</scope>
    <source>
        <strain evidence="3">ATCC 20868 / MF5171</strain>
    </source>
</reference>
<protein>
    <recommendedName>
        <fullName evidence="1">Heterokaryon incompatibility domain-containing protein</fullName>
    </recommendedName>
</protein>
<dbReference type="eggNOG" id="ENOG502SQ1J">
    <property type="taxonomic scope" value="Eukaryota"/>
</dbReference>
<keyword evidence="3" id="KW-1185">Reference proteome</keyword>
<dbReference type="Pfam" id="PF06985">
    <property type="entry name" value="HET"/>
    <property type="match status" value="1"/>
</dbReference>
<dbReference type="PANTHER" id="PTHR33112:SF16">
    <property type="entry name" value="HETEROKARYON INCOMPATIBILITY DOMAIN-CONTAINING PROTEIN"/>
    <property type="match status" value="1"/>
</dbReference>
<dbReference type="AlphaFoldDB" id="S3DFF1"/>
<dbReference type="GeneID" id="19467706"/>
<accession>S3DFF1</accession>
<organism evidence="2 3">
    <name type="scientific">Glarea lozoyensis (strain ATCC 20868 / MF5171)</name>
    <dbReference type="NCBI Taxonomy" id="1116229"/>
    <lineage>
        <taxon>Eukaryota</taxon>
        <taxon>Fungi</taxon>
        <taxon>Dikarya</taxon>
        <taxon>Ascomycota</taxon>
        <taxon>Pezizomycotina</taxon>
        <taxon>Leotiomycetes</taxon>
        <taxon>Helotiales</taxon>
        <taxon>Helotiaceae</taxon>
        <taxon>Glarea</taxon>
    </lineage>
</organism>
<feature type="domain" description="Heterokaryon incompatibility" evidence="1">
    <location>
        <begin position="192"/>
        <end position="351"/>
    </location>
</feature>
<dbReference type="Proteomes" id="UP000016922">
    <property type="component" value="Unassembled WGS sequence"/>
</dbReference>
<evidence type="ECO:0000313" key="3">
    <source>
        <dbReference type="Proteomes" id="UP000016922"/>
    </source>
</evidence>
<sequence length="648" mass="73753">MEAELENICSYCSQLIHPAQQLTPDREHYPILEQLRDSSFTCVLCAFIWDFCQAEGVAMAFVNDDESSPNSLRIELTSTQIDGSQEPISGLSWDLVSMLISQDMATRSWSRCFTIASCSMNSLAADLPIWKRSKTSVPEKMSIVKNWLETCERCHETCKPRSQQLPKRLINVEPAVPRLVMCQELSKPSPKYATLSYCWGQSKFGATKESINSLHQGIPMDSIPSTLQDAILTTRMLGLRYLWIDSLCIVQDDELEWNIEASNMKNTYAGSSLTIAATDAIDSSEGFLNVHLHDEKALTTSETVHQPPFKEPFFRTLSSDGEQRTVRVLPHDFRTSIQDSALNQRGWVLQEMLLSPRIAHFAQTELSWHCKNSYRTETGLVLEPEQVLHTQRRADDHHMVWWNWMTSYSRRKFTVASDRLPALLGILDEYQSMTGDQPILGLWCGSFHQDLMWMRMKADSVTDESPFLGLPSWTWLSCRNMVRFDFWNWEKNTPKLRADVRDHVALVDWEVVWSAAPFSSAIASTRLAIRGPAREMTLRIKPKSPIRSPLILEVFGEQNCPENSVGRSFYDAQFDIDAKSYASFADYTCVLLRSMALLSSMKISETFLILQKTEGDSDVQLYRRVGIGCYHGSYRTFGSAGQKTLNLA</sequence>
<dbReference type="OrthoDB" id="5347061at2759"/>
<proteinExistence type="predicted"/>
<evidence type="ECO:0000259" key="1">
    <source>
        <dbReference type="Pfam" id="PF06985"/>
    </source>
</evidence>
<dbReference type="KEGG" id="glz:GLAREA_08658"/>
<evidence type="ECO:0000313" key="2">
    <source>
        <dbReference type="EMBL" id="EPE36495.1"/>
    </source>
</evidence>
<dbReference type="PANTHER" id="PTHR33112">
    <property type="entry name" value="DOMAIN PROTEIN, PUTATIVE-RELATED"/>
    <property type="match status" value="1"/>
</dbReference>
<name>S3DFF1_GLAL2</name>
<dbReference type="InterPro" id="IPR010730">
    <property type="entry name" value="HET"/>
</dbReference>
<dbReference type="RefSeq" id="XP_008075810.1">
    <property type="nucleotide sequence ID" value="XM_008077619.1"/>
</dbReference>